<sequence>MMNINFKRVIIGYLCAIFFVTLSLAAPISFRRSSGDHTFNIVNNCPESITVYVKDTKCGYSPRCSDASSYSAAQPGAIPAGGSATVTIPASWVGRIYAESSSSSCGATGEDCTVGEFNLDTGDTYAQQAYDISNIQGFTQAMSISLDGCDEVACSSASCACTDAYPPGDETGCGNDSPVRACGAGAIPATITFCP</sequence>
<keyword evidence="2" id="KW-1185">Reference proteome</keyword>
<reference evidence="1" key="1">
    <citation type="submission" date="2022-08" db="EMBL/GenBank/DDBJ databases">
        <authorList>
            <consortium name="DOE Joint Genome Institute"/>
            <person name="Min B."/>
            <person name="Riley R."/>
            <person name="Sierra-Patev S."/>
            <person name="Naranjo-Ortiz M."/>
            <person name="Looney B."/>
            <person name="Konkel Z."/>
            <person name="Slot J.C."/>
            <person name="Sakamoto Y."/>
            <person name="Steenwyk J.L."/>
            <person name="Rokas A."/>
            <person name="Carro J."/>
            <person name="Camarero S."/>
            <person name="Ferreira P."/>
            <person name="Molpeceres G."/>
            <person name="Ruiz-Duenas F.J."/>
            <person name="Serrano A."/>
            <person name="Henrissat B."/>
            <person name="Drula E."/>
            <person name="Hughes K.W."/>
            <person name="Mata J.L."/>
            <person name="Ishikawa N.K."/>
            <person name="Vargas-Isla R."/>
            <person name="Ushijima S."/>
            <person name="Smith C.A."/>
            <person name="Ahrendt S."/>
            <person name="Andreopoulos W."/>
            <person name="He G."/>
            <person name="Labutti K."/>
            <person name="Lipzen A."/>
            <person name="Ng V."/>
            <person name="Sandor L."/>
            <person name="Barry K."/>
            <person name="Martinez A.T."/>
            <person name="Xiao Y."/>
            <person name="Gibbons J.G."/>
            <person name="Terashima K."/>
            <person name="Hibbett D.S."/>
            <person name="Grigoriev I.V."/>
        </authorList>
    </citation>
    <scope>NUCLEOTIDE SEQUENCE</scope>
    <source>
        <strain evidence="1">TFB9207</strain>
    </source>
</reference>
<protein>
    <recommendedName>
        <fullName evidence="3">Thaumatin-like protein</fullName>
    </recommendedName>
</protein>
<evidence type="ECO:0008006" key="3">
    <source>
        <dbReference type="Google" id="ProtNLM"/>
    </source>
</evidence>
<comment type="caution">
    <text evidence="1">The sequence shown here is derived from an EMBL/GenBank/DDBJ whole genome shotgun (WGS) entry which is preliminary data.</text>
</comment>
<evidence type="ECO:0000313" key="2">
    <source>
        <dbReference type="Proteomes" id="UP001163846"/>
    </source>
</evidence>
<dbReference type="Gene3D" id="2.60.110.10">
    <property type="entry name" value="Thaumatin"/>
    <property type="match status" value="1"/>
</dbReference>
<dbReference type="AlphaFoldDB" id="A0AA38P531"/>
<dbReference type="EMBL" id="MU806338">
    <property type="protein sequence ID" value="KAJ3836226.1"/>
    <property type="molecule type" value="Genomic_DNA"/>
</dbReference>
<gene>
    <name evidence="1" type="ORF">F5878DRAFT_625666</name>
</gene>
<evidence type="ECO:0000313" key="1">
    <source>
        <dbReference type="EMBL" id="KAJ3836226.1"/>
    </source>
</evidence>
<dbReference type="SUPFAM" id="SSF49870">
    <property type="entry name" value="Osmotin, thaumatin-like protein"/>
    <property type="match status" value="1"/>
</dbReference>
<organism evidence="1 2">
    <name type="scientific">Lentinula raphanica</name>
    <dbReference type="NCBI Taxonomy" id="153919"/>
    <lineage>
        <taxon>Eukaryota</taxon>
        <taxon>Fungi</taxon>
        <taxon>Dikarya</taxon>
        <taxon>Basidiomycota</taxon>
        <taxon>Agaricomycotina</taxon>
        <taxon>Agaricomycetes</taxon>
        <taxon>Agaricomycetidae</taxon>
        <taxon>Agaricales</taxon>
        <taxon>Marasmiineae</taxon>
        <taxon>Omphalotaceae</taxon>
        <taxon>Lentinula</taxon>
    </lineage>
</organism>
<dbReference type="InterPro" id="IPR037176">
    <property type="entry name" value="Osmotin/thaumatin-like_sf"/>
</dbReference>
<name>A0AA38P531_9AGAR</name>
<dbReference type="Proteomes" id="UP001163846">
    <property type="component" value="Unassembled WGS sequence"/>
</dbReference>
<proteinExistence type="predicted"/>
<accession>A0AA38P531</accession>